<protein>
    <submittedName>
        <fullName evidence="1">Uncharacterized protein</fullName>
    </submittedName>
</protein>
<keyword evidence="2" id="KW-1185">Reference proteome</keyword>
<dbReference type="RefSeq" id="WP_233726736.1">
    <property type="nucleotide sequence ID" value="NZ_JAJVCN010000002.1"/>
</dbReference>
<dbReference type="Gene3D" id="1.10.606.20">
    <property type="match status" value="1"/>
</dbReference>
<organism evidence="1 2">
    <name type="scientific">Kibdelosporangium philippinense</name>
    <dbReference type="NCBI Taxonomy" id="211113"/>
    <lineage>
        <taxon>Bacteria</taxon>
        <taxon>Bacillati</taxon>
        <taxon>Actinomycetota</taxon>
        <taxon>Actinomycetes</taxon>
        <taxon>Pseudonocardiales</taxon>
        <taxon>Pseudonocardiaceae</taxon>
        <taxon>Kibdelosporangium</taxon>
    </lineage>
</organism>
<accession>A0ABS8ZB87</accession>
<dbReference type="Proteomes" id="UP001521150">
    <property type="component" value="Unassembled WGS sequence"/>
</dbReference>
<proteinExistence type="predicted"/>
<dbReference type="SUPFAM" id="SSF48317">
    <property type="entry name" value="Acid phosphatase/Vanadium-dependent haloperoxidase"/>
    <property type="match status" value="1"/>
</dbReference>
<evidence type="ECO:0000313" key="1">
    <source>
        <dbReference type="EMBL" id="MCE7005138.1"/>
    </source>
</evidence>
<comment type="caution">
    <text evidence="1">The sequence shown here is derived from an EMBL/GenBank/DDBJ whole genome shotgun (WGS) entry which is preliminary data.</text>
</comment>
<name>A0ABS8ZB87_9PSEU</name>
<sequence length="47" mass="4763">MTAIPLADTDGDPAWAPLRITAPSAEYPSGHACFTAAVTPSVLGNHA</sequence>
<gene>
    <name evidence="1" type="ORF">LWC34_20235</name>
</gene>
<dbReference type="InterPro" id="IPR036938">
    <property type="entry name" value="PAP2/HPO_sf"/>
</dbReference>
<evidence type="ECO:0000313" key="2">
    <source>
        <dbReference type="Proteomes" id="UP001521150"/>
    </source>
</evidence>
<dbReference type="EMBL" id="JAJVCN010000002">
    <property type="protein sequence ID" value="MCE7005138.1"/>
    <property type="molecule type" value="Genomic_DNA"/>
</dbReference>
<reference evidence="1 2" key="1">
    <citation type="submission" date="2021-12" db="EMBL/GenBank/DDBJ databases">
        <title>Genome sequence of Kibdelosporangium philippinense ATCC 49844.</title>
        <authorList>
            <person name="Fedorov E.A."/>
            <person name="Omeragic M."/>
            <person name="Shalygina K.F."/>
            <person name="Maclea K.S."/>
        </authorList>
    </citation>
    <scope>NUCLEOTIDE SEQUENCE [LARGE SCALE GENOMIC DNA]</scope>
    <source>
        <strain evidence="1 2">ATCC 49844</strain>
    </source>
</reference>